<name>A0AAD4I9K7_9PLEO</name>
<keyword evidence="1" id="KW-0862">Zinc</keyword>
<evidence type="ECO:0000256" key="1">
    <source>
        <dbReference type="PROSITE-ProRule" id="PRU00042"/>
    </source>
</evidence>
<sequence length="401" mass="44182">MFAVQPSNILAAPLSIESSSIPELLQSQQPSQTCFNPLEFEDRLNPVYFPFTAGSTSKLDDSLCQKTYFPNSKWKEIYGHAPPALRLNTSDMQMHSRTTSPAPDELHMQEPAPDSDKVSIDIEQGETAWSQRNDLYSDPEVLTQIYRPKSPVKHDVLAVNVIPALSPIAQLSGPSRAMAPDPPFNLAPRKRAAGQVLCPLETDNAKTTPFNKRHGIANNRSNPRKRLNPRTLMPKPSSPKIQKATSSPQSSKSTPSSAETDSTFASTATHAISPASSAITTPSASAESPATNPFSPVEESILKCQTCGQMFQTPGGQKKHYNRQHNLRFTCDICMRPFGVKANLDRHEHTVHADRFQSEKRSWCTIEGYPTPNKEWPRKDNFTRHVESCKSDGGSGGQSGE</sequence>
<accession>A0AAD4I9K7</accession>
<evidence type="ECO:0000259" key="3">
    <source>
        <dbReference type="PROSITE" id="PS50157"/>
    </source>
</evidence>
<dbReference type="PROSITE" id="PS50157">
    <property type="entry name" value="ZINC_FINGER_C2H2_2"/>
    <property type="match status" value="1"/>
</dbReference>
<protein>
    <recommendedName>
        <fullName evidence="3">C2H2-type domain-containing protein</fullName>
    </recommendedName>
</protein>
<dbReference type="AlphaFoldDB" id="A0AAD4I9K7"/>
<feature type="compositionally biased region" description="Polar residues" evidence="2">
    <location>
        <begin position="89"/>
        <end position="101"/>
    </location>
</feature>
<evidence type="ECO:0000256" key="2">
    <source>
        <dbReference type="SAM" id="MobiDB-lite"/>
    </source>
</evidence>
<feature type="compositionally biased region" description="Low complexity" evidence="2">
    <location>
        <begin position="265"/>
        <end position="291"/>
    </location>
</feature>
<evidence type="ECO:0000313" key="4">
    <source>
        <dbReference type="EMBL" id="KAG9189029.1"/>
    </source>
</evidence>
<dbReference type="SUPFAM" id="SSF57667">
    <property type="entry name" value="beta-beta-alpha zinc fingers"/>
    <property type="match status" value="1"/>
</dbReference>
<evidence type="ECO:0000313" key="5">
    <source>
        <dbReference type="Proteomes" id="UP001199106"/>
    </source>
</evidence>
<feature type="compositionally biased region" description="Low complexity" evidence="2">
    <location>
        <begin position="242"/>
        <end position="258"/>
    </location>
</feature>
<dbReference type="Gene3D" id="3.30.160.60">
    <property type="entry name" value="Classic Zinc Finger"/>
    <property type="match status" value="1"/>
</dbReference>
<dbReference type="GO" id="GO:0008270">
    <property type="term" value="F:zinc ion binding"/>
    <property type="evidence" value="ECO:0007669"/>
    <property type="project" value="UniProtKB-KW"/>
</dbReference>
<comment type="caution">
    <text evidence="4">The sequence shown here is derived from an EMBL/GenBank/DDBJ whole genome shotgun (WGS) entry which is preliminary data.</text>
</comment>
<gene>
    <name evidence="4" type="ORF">G6011_05897</name>
</gene>
<keyword evidence="5" id="KW-1185">Reference proteome</keyword>
<dbReference type="EMBL" id="JAANER010000005">
    <property type="protein sequence ID" value="KAG9189029.1"/>
    <property type="molecule type" value="Genomic_DNA"/>
</dbReference>
<organism evidence="4 5">
    <name type="scientific">Alternaria panax</name>
    <dbReference type="NCBI Taxonomy" id="48097"/>
    <lineage>
        <taxon>Eukaryota</taxon>
        <taxon>Fungi</taxon>
        <taxon>Dikarya</taxon>
        <taxon>Ascomycota</taxon>
        <taxon>Pezizomycotina</taxon>
        <taxon>Dothideomycetes</taxon>
        <taxon>Pleosporomycetidae</taxon>
        <taxon>Pleosporales</taxon>
        <taxon>Pleosporineae</taxon>
        <taxon>Pleosporaceae</taxon>
        <taxon>Alternaria</taxon>
        <taxon>Alternaria sect. Panax</taxon>
    </lineage>
</organism>
<dbReference type="SMART" id="SM00355">
    <property type="entry name" value="ZnF_C2H2"/>
    <property type="match status" value="2"/>
</dbReference>
<feature type="compositionally biased region" description="Basic and acidic residues" evidence="2">
    <location>
        <begin position="104"/>
        <end position="116"/>
    </location>
</feature>
<keyword evidence="1" id="KW-0479">Metal-binding</keyword>
<dbReference type="InterPro" id="IPR013087">
    <property type="entry name" value="Znf_C2H2_type"/>
</dbReference>
<keyword evidence="1" id="KW-0863">Zinc-finger</keyword>
<dbReference type="Proteomes" id="UP001199106">
    <property type="component" value="Unassembled WGS sequence"/>
</dbReference>
<reference evidence="4" key="1">
    <citation type="submission" date="2021-07" db="EMBL/GenBank/DDBJ databases">
        <title>Genome Resource of American Ginseng Black Spot Pathogen Alternaria panax.</title>
        <authorList>
            <person name="Qiu C."/>
            <person name="Wang W."/>
            <person name="Liu Z."/>
        </authorList>
    </citation>
    <scope>NUCLEOTIDE SEQUENCE</scope>
    <source>
        <strain evidence="4">BNCC115425</strain>
    </source>
</reference>
<proteinExistence type="predicted"/>
<dbReference type="InterPro" id="IPR036236">
    <property type="entry name" value="Znf_C2H2_sf"/>
</dbReference>
<feature type="region of interest" description="Disordered" evidence="2">
    <location>
        <begin position="89"/>
        <end position="116"/>
    </location>
</feature>
<dbReference type="PROSITE" id="PS00028">
    <property type="entry name" value="ZINC_FINGER_C2H2_1"/>
    <property type="match status" value="1"/>
</dbReference>
<feature type="domain" description="C2H2-type" evidence="3">
    <location>
        <begin position="329"/>
        <end position="357"/>
    </location>
</feature>
<feature type="region of interest" description="Disordered" evidence="2">
    <location>
        <begin position="202"/>
        <end position="295"/>
    </location>
</feature>